<gene>
    <name evidence="2" type="ORF">CFP71_21510</name>
</gene>
<evidence type="ECO:0000313" key="2">
    <source>
        <dbReference type="EMBL" id="OXM53792.1"/>
    </source>
</evidence>
<dbReference type="EMBL" id="NMQT01000073">
    <property type="protein sequence ID" value="OXM53792.1"/>
    <property type="molecule type" value="Genomic_DNA"/>
</dbReference>
<reference evidence="2 3" key="1">
    <citation type="submission" date="2017-07" db="EMBL/GenBank/DDBJ databases">
        <title>Amycolatopsis thailandensis Genome sequencing and assembly.</title>
        <authorList>
            <person name="Kaur N."/>
            <person name="Mayilraj S."/>
        </authorList>
    </citation>
    <scope>NUCLEOTIDE SEQUENCE [LARGE SCALE GENOMIC DNA]</scope>
    <source>
        <strain evidence="2 3">JCM 16380</strain>
    </source>
</reference>
<evidence type="ECO:0000256" key="1">
    <source>
        <dbReference type="SAM" id="MobiDB-lite"/>
    </source>
</evidence>
<organism evidence="2 3">
    <name type="scientific">Amycolatopsis thailandensis</name>
    <dbReference type="NCBI Taxonomy" id="589330"/>
    <lineage>
        <taxon>Bacteria</taxon>
        <taxon>Bacillati</taxon>
        <taxon>Actinomycetota</taxon>
        <taxon>Actinomycetes</taxon>
        <taxon>Pseudonocardiales</taxon>
        <taxon>Pseudonocardiaceae</taxon>
        <taxon>Amycolatopsis</taxon>
    </lineage>
</organism>
<keyword evidence="3" id="KW-1185">Reference proteome</keyword>
<dbReference type="Proteomes" id="UP000215223">
    <property type="component" value="Unassembled WGS sequence"/>
</dbReference>
<sequence length="138" mass="15680">MNDEFMASETAWPGLWSSNLLHKVVKGNESRLSAQGRSFGLSECGVACVPFPTKRPGTAYCPTCFPKWPREVEPEFDEVLPPLPKRIPQQVPPRRPFRSDPDSPWFNSFEQADEVSPMRRREVVASVAIVPEHLFRRG</sequence>
<accession>A0A229S4B5</accession>
<proteinExistence type="predicted"/>
<protein>
    <submittedName>
        <fullName evidence="2">Uncharacterized protein</fullName>
    </submittedName>
</protein>
<feature type="region of interest" description="Disordered" evidence="1">
    <location>
        <begin position="81"/>
        <end position="105"/>
    </location>
</feature>
<dbReference type="AlphaFoldDB" id="A0A229S4B5"/>
<evidence type="ECO:0000313" key="3">
    <source>
        <dbReference type="Proteomes" id="UP000215223"/>
    </source>
</evidence>
<feature type="compositionally biased region" description="Pro residues" evidence="1">
    <location>
        <begin position="81"/>
        <end position="94"/>
    </location>
</feature>
<name>A0A229S4B5_9PSEU</name>
<comment type="caution">
    <text evidence="2">The sequence shown here is derived from an EMBL/GenBank/DDBJ whole genome shotgun (WGS) entry which is preliminary data.</text>
</comment>
<dbReference type="OrthoDB" id="9912298at2"/>
<dbReference type="RefSeq" id="WP_093935662.1">
    <property type="nucleotide sequence ID" value="NZ_NMQT01000073.1"/>
</dbReference>